<protein>
    <submittedName>
        <fullName evidence="8">Amino acid/amide ABC transporter membrane protein 2, HAAT family</fullName>
    </submittedName>
</protein>
<dbReference type="PANTHER" id="PTHR30482:SF10">
    <property type="entry name" value="HIGH-AFFINITY BRANCHED-CHAIN AMINO ACID TRANSPORT PROTEIN BRAE"/>
    <property type="match status" value="1"/>
</dbReference>
<keyword evidence="5 6" id="KW-0472">Membrane</keyword>
<evidence type="ECO:0000313" key="9">
    <source>
        <dbReference type="Proteomes" id="UP000184334"/>
    </source>
</evidence>
<reference evidence="8" key="1">
    <citation type="submission" date="2016-11" db="EMBL/GenBank/DDBJ databases">
        <authorList>
            <person name="Varghese N."/>
            <person name="Submissions S."/>
        </authorList>
    </citation>
    <scope>NUCLEOTIDE SEQUENCE [LARGE SCALE GENOMIC DNA]</scope>
    <source>
        <strain evidence="8">DSM 16785</strain>
    </source>
</reference>
<dbReference type="InterPro" id="IPR029058">
    <property type="entry name" value="AB_hydrolase_fold"/>
</dbReference>
<evidence type="ECO:0000256" key="5">
    <source>
        <dbReference type="ARBA" id="ARBA00023136"/>
    </source>
</evidence>
<dbReference type="PANTHER" id="PTHR30482">
    <property type="entry name" value="HIGH-AFFINITY BRANCHED-CHAIN AMINO ACID TRANSPORT SYSTEM PERMEASE"/>
    <property type="match status" value="1"/>
</dbReference>
<gene>
    <name evidence="8" type="ORF">SAMN02745164_01384</name>
</gene>
<dbReference type="Pfam" id="PF02653">
    <property type="entry name" value="BPD_transp_2"/>
    <property type="match status" value="1"/>
</dbReference>
<comment type="caution">
    <text evidence="8">The sequence shown here is derived from an EMBL/GenBank/DDBJ whole genome shotgun (WGS) entry which is preliminary data.</text>
</comment>
<dbReference type="SUPFAM" id="SSF53474">
    <property type="entry name" value="alpha/beta-Hydrolases"/>
    <property type="match status" value="1"/>
</dbReference>
<evidence type="ECO:0000259" key="7">
    <source>
        <dbReference type="Pfam" id="PF00561"/>
    </source>
</evidence>
<dbReference type="Proteomes" id="UP000184334">
    <property type="component" value="Unassembled WGS sequence"/>
</dbReference>
<feature type="transmembrane region" description="Helical" evidence="6">
    <location>
        <begin position="187"/>
        <end position="213"/>
    </location>
</feature>
<feature type="domain" description="AB hydrolase-1" evidence="7">
    <location>
        <begin position="339"/>
        <end position="556"/>
    </location>
</feature>
<keyword evidence="3 6" id="KW-0812">Transmembrane</keyword>
<dbReference type="InterPro" id="IPR000073">
    <property type="entry name" value="AB_hydrolase_1"/>
</dbReference>
<organism evidence="8 9">
    <name type="scientific">Marinitoga hydrogenitolerans (strain DSM 16785 / JCM 12826 / AT1271)</name>
    <dbReference type="NCBI Taxonomy" id="1122195"/>
    <lineage>
        <taxon>Bacteria</taxon>
        <taxon>Thermotogati</taxon>
        <taxon>Thermotogota</taxon>
        <taxon>Thermotogae</taxon>
        <taxon>Petrotogales</taxon>
        <taxon>Petrotogaceae</taxon>
        <taxon>Marinitoga</taxon>
    </lineage>
</organism>
<keyword evidence="2" id="KW-1003">Cell membrane</keyword>
<dbReference type="GO" id="GO:0005886">
    <property type="term" value="C:plasma membrane"/>
    <property type="evidence" value="ECO:0007669"/>
    <property type="project" value="UniProtKB-SubCell"/>
</dbReference>
<name>A0A1M4XAU0_MARH1</name>
<evidence type="ECO:0000256" key="4">
    <source>
        <dbReference type="ARBA" id="ARBA00022989"/>
    </source>
</evidence>
<feature type="transmembrane region" description="Helical" evidence="6">
    <location>
        <begin position="51"/>
        <end position="71"/>
    </location>
</feature>
<dbReference type="CDD" id="cd06581">
    <property type="entry name" value="TM_PBP1_LivM_like"/>
    <property type="match status" value="1"/>
</dbReference>
<keyword evidence="9" id="KW-1185">Reference proteome</keyword>
<dbReference type="Gene3D" id="3.40.50.1820">
    <property type="entry name" value="alpha/beta hydrolase"/>
    <property type="match status" value="1"/>
</dbReference>
<sequence>MKQSIYILFIGILIGILFLSKPFILLILSSILIFAISALGLNIISGYTGQISIGHGAFMAIGAFTTAYLTLTYNIPFFINLIIAMLLSAILGIIIGLPALRLRGFYLAIATMAFGIAVEQLIGAFDFLGGHVGLRDIPPLIKNDFGIYIINLIFYVLLSYFAIVLTKSPIGLKYKMIRESEIASRAYGINISYIKLHAFIISAIYGGIAGTLYAHTMGYISPTDFGLATSLNLLAMIIIGGISSIHGGLIGAIVITGLPFIFSRSNIPMSLIFGGLLIIFVLFFPKGIMYGLIISYFKYFEIPYVAFKKKLWRDKKMNGKYVKINGKNIYYYENGNGKTVIMIHGNFASARWFQKVMNIEGFKIFALDLPNFGRSDRIEKCDIDLYADYVKMFMDKLKIEKAIIVGHSLGGAVAQSLSFRYPEKSEKLLLIDSSPINGLKTPEENYPVLEMYKGNKTLLKTALKSIMPENKDEKLLDELTNDALLMNENCFAGNARALEKYDYTDIAKNYKNKVLFILGKKDLLITEAMAKETLKYLNGELKMFDHIGHSIIVEDPELFINELRNF</sequence>
<evidence type="ECO:0000256" key="1">
    <source>
        <dbReference type="ARBA" id="ARBA00004651"/>
    </source>
</evidence>
<dbReference type="InterPro" id="IPR001851">
    <property type="entry name" value="ABC_transp_permease"/>
</dbReference>
<evidence type="ECO:0000256" key="2">
    <source>
        <dbReference type="ARBA" id="ARBA00022475"/>
    </source>
</evidence>
<feature type="transmembrane region" description="Helical" evidence="6">
    <location>
        <begin position="233"/>
        <end position="255"/>
    </location>
</feature>
<accession>A0A1M4XAU0</accession>
<dbReference type="EMBL" id="FQUI01000021">
    <property type="protein sequence ID" value="SHE90530.1"/>
    <property type="molecule type" value="Genomic_DNA"/>
</dbReference>
<evidence type="ECO:0000256" key="6">
    <source>
        <dbReference type="SAM" id="Phobius"/>
    </source>
</evidence>
<dbReference type="PRINTS" id="PR00111">
    <property type="entry name" value="ABHYDROLASE"/>
</dbReference>
<feature type="transmembrane region" description="Helical" evidence="6">
    <location>
        <begin position="290"/>
        <end position="307"/>
    </location>
</feature>
<dbReference type="InterPro" id="IPR043428">
    <property type="entry name" value="LivM-like"/>
</dbReference>
<dbReference type="STRING" id="1122195.SAMN02745164_01384"/>
<dbReference type="AlphaFoldDB" id="A0A1M4XAU0"/>
<feature type="transmembrane region" description="Helical" evidence="6">
    <location>
        <begin position="77"/>
        <end position="97"/>
    </location>
</feature>
<evidence type="ECO:0000313" key="8">
    <source>
        <dbReference type="EMBL" id="SHE90530.1"/>
    </source>
</evidence>
<comment type="subcellular location">
    <subcellularLocation>
        <location evidence="1">Cell membrane</location>
        <topology evidence="1">Multi-pass membrane protein</topology>
    </subcellularLocation>
</comment>
<feature type="transmembrane region" description="Helical" evidence="6">
    <location>
        <begin position="145"/>
        <end position="166"/>
    </location>
</feature>
<feature type="transmembrane region" description="Helical" evidence="6">
    <location>
        <begin position="267"/>
        <end position="284"/>
    </location>
</feature>
<feature type="transmembrane region" description="Helical" evidence="6">
    <location>
        <begin position="104"/>
        <end position="125"/>
    </location>
</feature>
<feature type="transmembrane region" description="Helical" evidence="6">
    <location>
        <begin position="6"/>
        <end position="39"/>
    </location>
</feature>
<dbReference type="RefSeq" id="WP_084670739.1">
    <property type="nucleotide sequence ID" value="NZ_FQUI01000021.1"/>
</dbReference>
<dbReference type="GO" id="GO:0015658">
    <property type="term" value="F:branched-chain amino acid transmembrane transporter activity"/>
    <property type="evidence" value="ECO:0007669"/>
    <property type="project" value="InterPro"/>
</dbReference>
<evidence type="ECO:0000256" key="3">
    <source>
        <dbReference type="ARBA" id="ARBA00022692"/>
    </source>
</evidence>
<proteinExistence type="predicted"/>
<dbReference type="Pfam" id="PF00561">
    <property type="entry name" value="Abhydrolase_1"/>
    <property type="match status" value="1"/>
</dbReference>
<dbReference type="OrthoDB" id="9789927at2"/>
<keyword evidence="4 6" id="KW-1133">Transmembrane helix</keyword>